<feature type="compositionally biased region" description="Basic and acidic residues" evidence="5">
    <location>
        <begin position="11"/>
        <end position="43"/>
    </location>
</feature>
<dbReference type="SUPFAM" id="SSF57667">
    <property type="entry name" value="beta-beta-alpha zinc fingers"/>
    <property type="match status" value="1"/>
</dbReference>
<feature type="compositionally biased region" description="Basic and acidic residues" evidence="5">
    <location>
        <begin position="151"/>
        <end position="168"/>
    </location>
</feature>
<dbReference type="GO" id="GO:0003676">
    <property type="term" value="F:nucleic acid binding"/>
    <property type="evidence" value="ECO:0007669"/>
    <property type="project" value="InterPro"/>
</dbReference>
<dbReference type="InterPro" id="IPR003604">
    <property type="entry name" value="Matrin/U1-like-C_Znf_C2H2"/>
</dbReference>
<dbReference type="InParanoid" id="A0A1X2HL06"/>
<name>A0A1X2HL06_SYNRA</name>
<dbReference type="PANTHER" id="PTHR45986">
    <property type="entry name" value="ZINC FINGER MATRIN-TYPE PROTEIN 2"/>
    <property type="match status" value="1"/>
</dbReference>
<dbReference type="InterPro" id="IPR036236">
    <property type="entry name" value="Znf_C2H2_sf"/>
</dbReference>
<evidence type="ECO:0000313" key="8">
    <source>
        <dbReference type="Proteomes" id="UP000242180"/>
    </source>
</evidence>
<evidence type="ECO:0000259" key="6">
    <source>
        <dbReference type="SMART" id="SM00451"/>
    </source>
</evidence>
<dbReference type="GO" id="GO:0046540">
    <property type="term" value="C:U4/U6 x U5 tri-snRNP complex"/>
    <property type="evidence" value="ECO:0007669"/>
    <property type="project" value="TreeGrafter"/>
</dbReference>
<feature type="compositionally biased region" description="Basic residues" evidence="5">
    <location>
        <begin position="177"/>
        <end position="193"/>
    </location>
</feature>
<dbReference type="InterPro" id="IPR013087">
    <property type="entry name" value="Znf_C2H2_type"/>
</dbReference>
<reference evidence="7 8" key="1">
    <citation type="submission" date="2016-07" db="EMBL/GenBank/DDBJ databases">
        <title>Pervasive Adenine N6-methylation of Active Genes in Fungi.</title>
        <authorList>
            <consortium name="DOE Joint Genome Institute"/>
            <person name="Mondo S.J."/>
            <person name="Dannebaum R.O."/>
            <person name="Kuo R.C."/>
            <person name="Labutti K."/>
            <person name="Haridas S."/>
            <person name="Kuo A."/>
            <person name="Salamov A."/>
            <person name="Ahrendt S.R."/>
            <person name="Lipzen A."/>
            <person name="Sullivan W."/>
            <person name="Andreopoulos W.B."/>
            <person name="Clum A."/>
            <person name="Lindquist E."/>
            <person name="Daum C."/>
            <person name="Ramamoorthy G.K."/>
            <person name="Gryganskyi A."/>
            <person name="Culley D."/>
            <person name="Magnuson J.K."/>
            <person name="James T.Y."/>
            <person name="O'Malley M.A."/>
            <person name="Stajich J.E."/>
            <person name="Spatafora J.W."/>
            <person name="Visel A."/>
            <person name="Grigoriev I.V."/>
        </authorList>
    </citation>
    <scope>NUCLEOTIDE SEQUENCE [LARGE SCALE GENOMIC DNA]</scope>
    <source>
        <strain evidence="7 8">NRRL 2496</strain>
    </source>
</reference>
<evidence type="ECO:0000256" key="2">
    <source>
        <dbReference type="ARBA" id="ARBA00022771"/>
    </source>
</evidence>
<dbReference type="PANTHER" id="PTHR45986:SF1">
    <property type="entry name" value="ZINC FINGER MATRIN-TYPE PROTEIN 2"/>
    <property type="match status" value="1"/>
</dbReference>
<protein>
    <recommendedName>
        <fullName evidence="6">U1-type domain-containing protein</fullName>
    </recommendedName>
</protein>
<evidence type="ECO:0000256" key="3">
    <source>
        <dbReference type="ARBA" id="ARBA00022833"/>
    </source>
</evidence>
<keyword evidence="1" id="KW-0479">Metal-binding</keyword>
<evidence type="ECO:0000256" key="4">
    <source>
        <dbReference type="ARBA" id="ARBA00023242"/>
    </source>
</evidence>
<accession>A0A1X2HL06</accession>
<dbReference type="GO" id="GO:0005681">
    <property type="term" value="C:spliceosomal complex"/>
    <property type="evidence" value="ECO:0007669"/>
    <property type="project" value="InterPro"/>
</dbReference>
<dbReference type="EMBL" id="MCGN01000002">
    <property type="protein sequence ID" value="ORY99995.1"/>
    <property type="molecule type" value="Genomic_DNA"/>
</dbReference>
<dbReference type="Gene3D" id="3.30.160.60">
    <property type="entry name" value="Classic Zinc Finger"/>
    <property type="match status" value="1"/>
</dbReference>
<evidence type="ECO:0000256" key="1">
    <source>
        <dbReference type="ARBA" id="ARBA00022723"/>
    </source>
</evidence>
<dbReference type="AlphaFoldDB" id="A0A1X2HL06"/>
<evidence type="ECO:0000313" key="7">
    <source>
        <dbReference type="EMBL" id="ORY99995.1"/>
    </source>
</evidence>
<keyword evidence="3" id="KW-0862">Zinc</keyword>
<dbReference type="SMART" id="SM00451">
    <property type="entry name" value="ZnF_U1"/>
    <property type="match status" value="1"/>
</dbReference>
<keyword evidence="8" id="KW-1185">Reference proteome</keyword>
<dbReference type="STRING" id="13706.A0A1X2HL06"/>
<comment type="caution">
    <text evidence="7">The sequence shown here is derived from an EMBL/GenBank/DDBJ whole genome shotgun (WGS) entry which is preliminary data.</text>
</comment>
<feature type="compositionally biased region" description="Basic and acidic residues" evidence="5">
    <location>
        <begin position="54"/>
        <end position="68"/>
    </location>
</feature>
<gene>
    <name evidence="7" type="ORF">BCR43DRAFT_521183</name>
</gene>
<dbReference type="OrthoDB" id="30343at2759"/>
<feature type="region of interest" description="Disordered" evidence="5">
    <location>
        <begin position="151"/>
        <end position="228"/>
    </location>
</feature>
<feature type="region of interest" description="Disordered" evidence="5">
    <location>
        <begin position="1"/>
        <end position="68"/>
    </location>
</feature>
<dbReference type="InterPro" id="IPR040107">
    <property type="entry name" value="Snu23"/>
</dbReference>
<dbReference type="Proteomes" id="UP000242180">
    <property type="component" value="Unassembled WGS sequence"/>
</dbReference>
<keyword evidence="4" id="KW-0539">Nucleus</keyword>
<evidence type="ECO:0000256" key="5">
    <source>
        <dbReference type="SAM" id="MobiDB-lite"/>
    </source>
</evidence>
<dbReference type="OMA" id="VDHRRKW"/>
<organism evidence="7 8">
    <name type="scientific">Syncephalastrum racemosum</name>
    <name type="common">Filamentous fungus</name>
    <dbReference type="NCBI Taxonomy" id="13706"/>
    <lineage>
        <taxon>Eukaryota</taxon>
        <taxon>Fungi</taxon>
        <taxon>Fungi incertae sedis</taxon>
        <taxon>Mucoromycota</taxon>
        <taxon>Mucoromycotina</taxon>
        <taxon>Mucoromycetes</taxon>
        <taxon>Mucorales</taxon>
        <taxon>Syncephalastraceae</taxon>
        <taxon>Syncephalastrum</taxon>
    </lineage>
</organism>
<sequence length="228" mass="26128">MSSAYGSGRSGDTDYRRKWDKQEYAERARAREARDRTSDENEKRRRMGLPPIKAKSEESEDKNLESLRMRDKKIVLDANLGKSQIVSSGASENAKQPGFYCKACDIVCKDSVGFMDHCNGRKHQKNVGFTLKVERVSATDVSERLAMLKRKKEEPKKEYDLDSRIEELTREEEEERRKRKERKRQKKEAKKRKQQSEEPESADGGGGDGEDEMAKMMGFSGFGSSKAE</sequence>
<keyword evidence="2" id="KW-0863">Zinc-finger</keyword>
<dbReference type="GO" id="GO:0008270">
    <property type="term" value="F:zinc ion binding"/>
    <property type="evidence" value="ECO:0007669"/>
    <property type="project" value="UniProtKB-KW"/>
</dbReference>
<feature type="domain" description="U1-type" evidence="6">
    <location>
        <begin position="96"/>
        <end position="130"/>
    </location>
</feature>
<dbReference type="Pfam" id="PF12874">
    <property type="entry name" value="zf-met"/>
    <property type="match status" value="1"/>
</dbReference>
<proteinExistence type="predicted"/>
<dbReference type="GO" id="GO:0000398">
    <property type="term" value="P:mRNA splicing, via spliceosome"/>
    <property type="evidence" value="ECO:0007669"/>
    <property type="project" value="InterPro"/>
</dbReference>